<dbReference type="PRINTS" id="PR00111">
    <property type="entry name" value="ABHYDROLASE"/>
</dbReference>
<comment type="caution">
    <text evidence="2">The sequence shown here is derived from an EMBL/GenBank/DDBJ whole genome shotgun (WGS) entry which is preliminary data.</text>
</comment>
<evidence type="ECO:0000259" key="1">
    <source>
        <dbReference type="Pfam" id="PF00561"/>
    </source>
</evidence>
<dbReference type="Proteomes" id="UP001498421">
    <property type="component" value="Unassembled WGS sequence"/>
</dbReference>
<dbReference type="Pfam" id="PF00561">
    <property type="entry name" value="Abhydrolase_1"/>
    <property type="match status" value="1"/>
</dbReference>
<feature type="domain" description="AB hydrolase-1" evidence="1">
    <location>
        <begin position="25"/>
        <end position="132"/>
    </location>
</feature>
<dbReference type="PANTHER" id="PTHR43194">
    <property type="entry name" value="HYDROLASE ALPHA/BETA FOLD FAMILY"/>
    <property type="match status" value="1"/>
</dbReference>
<reference evidence="2 3" key="1">
    <citation type="journal article" date="2025" name="Microbiol. Resour. Announc.">
        <title>Draft genome sequences for Neonectria magnoliae and Neonectria punicea, canker pathogens of Liriodendron tulipifera and Acer saccharum in West Virginia.</title>
        <authorList>
            <person name="Petronek H.M."/>
            <person name="Kasson M.T."/>
            <person name="Metheny A.M."/>
            <person name="Stauder C.M."/>
            <person name="Lovett B."/>
            <person name="Lynch S.C."/>
            <person name="Garnas J.R."/>
            <person name="Kasson L.R."/>
            <person name="Stajich J.E."/>
        </authorList>
    </citation>
    <scope>NUCLEOTIDE SEQUENCE [LARGE SCALE GENOMIC DNA]</scope>
    <source>
        <strain evidence="2 3">NRRL 64651</strain>
    </source>
</reference>
<proteinExistence type="predicted"/>
<protein>
    <recommendedName>
        <fullName evidence="1">AB hydrolase-1 domain-containing protein</fullName>
    </recommendedName>
</protein>
<dbReference type="InterPro" id="IPR029058">
    <property type="entry name" value="AB_hydrolase_fold"/>
</dbReference>
<dbReference type="PANTHER" id="PTHR43194:SF2">
    <property type="entry name" value="PEROXISOMAL MEMBRANE PROTEIN LPX1"/>
    <property type="match status" value="1"/>
</dbReference>
<dbReference type="Gene3D" id="3.40.50.1820">
    <property type="entry name" value="alpha/beta hydrolase"/>
    <property type="match status" value="1"/>
</dbReference>
<dbReference type="InterPro" id="IPR050228">
    <property type="entry name" value="Carboxylesterase_BioH"/>
</dbReference>
<evidence type="ECO:0000313" key="2">
    <source>
        <dbReference type="EMBL" id="KAK7428240.1"/>
    </source>
</evidence>
<gene>
    <name evidence="2" type="ORF">QQZ08_005306</name>
</gene>
<sequence>MVSILNLPDSRALSYSLDASPKDGPMVILSNSLATSFGIWDHVVKALNRDGFRTLRYDPPGHGRSSAPAALDTTFDSMADDVNTLLKSLDITKVHAWIGVSMGAAGGVYFTTKYPGIVSKLAICDTMSASPVNVGVEDLFGARVAAARDTGSLDPTIRGTVERWLGKDWIDMHPDEAERVRHNMAGTTIDGFETCCHALRSDTFDLRPLLGKVGAAVDDALLVVGEKDANLPDAMADMRDKIEQGFRAAGKENSIRLVIINEAGHLCFIDGLQQFASAVLGWVKAEQGESTSG</sequence>
<keyword evidence="3" id="KW-1185">Reference proteome</keyword>
<dbReference type="EMBL" id="JAZAVK010000044">
    <property type="protein sequence ID" value="KAK7428240.1"/>
    <property type="molecule type" value="Genomic_DNA"/>
</dbReference>
<accession>A0ABR1I5F6</accession>
<name>A0ABR1I5F6_9HYPO</name>
<evidence type="ECO:0000313" key="3">
    <source>
        <dbReference type="Proteomes" id="UP001498421"/>
    </source>
</evidence>
<dbReference type="InterPro" id="IPR000073">
    <property type="entry name" value="AB_hydrolase_1"/>
</dbReference>
<dbReference type="SUPFAM" id="SSF53474">
    <property type="entry name" value="alpha/beta-Hydrolases"/>
    <property type="match status" value="1"/>
</dbReference>
<organism evidence="2 3">
    <name type="scientific">Neonectria magnoliae</name>
    <dbReference type="NCBI Taxonomy" id="2732573"/>
    <lineage>
        <taxon>Eukaryota</taxon>
        <taxon>Fungi</taxon>
        <taxon>Dikarya</taxon>
        <taxon>Ascomycota</taxon>
        <taxon>Pezizomycotina</taxon>
        <taxon>Sordariomycetes</taxon>
        <taxon>Hypocreomycetidae</taxon>
        <taxon>Hypocreales</taxon>
        <taxon>Nectriaceae</taxon>
        <taxon>Neonectria</taxon>
    </lineage>
</organism>